<keyword evidence="3" id="KW-0479">Metal-binding</keyword>
<dbReference type="InterPro" id="IPR039702">
    <property type="entry name" value="FPS1-like"/>
</dbReference>
<accession>A0AAN7ZY49</accession>
<evidence type="ECO:0000256" key="6">
    <source>
        <dbReference type="ARBA" id="ARBA00034546"/>
    </source>
</evidence>
<dbReference type="PANTHER" id="PTHR11525:SF0">
    <property type="entry name" value="FARNESYL PYROPHOSPHATE SYNTHASE"/>
    <property type="match status" value="1"/>
</dbReference>
<sequence length="396" mass="46485">MPTFRFHLWNLYQDFFINSEVFKFNLRSVESKRRHFLHKNQHGETPEENTNNIYIQEEINTYMSILPNLVKDLTGGSMYQEDFEIARRFANVLEYNTRNSRKLYSFITIALYKLMEDPNELTDGNVRLANILGWCAELLLTASLIGDDIIDSSKMRRGLPCWYLIKDVGMKAINDAMWIENGIYVILRKYFKNHHHYLPIIELLHEAMHNIMVGQTLDTLTMRDGVPQLSTFTFNTYSSIVKYKTGTLFTFPAGLALYLKSCYDQHLHKDIHNLFLKIGHYFQVQNDYFDCFGDSTIMGKNGTDIECGKCTWLIVEALKRVSQQQRNVLEINYGKPSPEKVNAVRTLYEELNLPKVYTSYQDDIFYELQNHIKKMSPTLPREFFYNVVHSIYELKG</sequence>
<evidence type="ECO:0000256" key="2">
    <source>
        <dbReference type="ARBA" id="ARBA00022679"/>
    </source>
</evidence>
<organism evidence="8 9">
    <name type="scientific">Pyrocoelia pectoralis</name>
    <dbReference type="NCBI Taxonomy" id="417401"/>
    <lineage>
        <taxon>Eukaryota</taxon>
        <taxon>Metazoa</taxon>
        <taxon>Ecdysozoa</taxon>
        <taxon>Arthropoda</taxon>
        <taxon>Hexapoda</taxon>
        <taxon>Insecta</taxon>
        <taxon>Pterygota</taxon>
        <taxon>Neoptera</taxon>
        <taxon>Endopterygota</taxon>
        <taxon>Coleoptera</taxon>
        <taxon>Polyphaga</taxon>
        <taxon>Elateriformia</taxon>
        <taxon>Elateroidea</taxon>
        <taxon>Lampyridae</taxon>
        <taxon>Lampyrinae</taxon>
        <taxon>Pyrocoelia</taxon>
    </lineage>
</organism>
<dbReference type="Gene3D" id="1.10.600.10">
    <property type="entry name" value="Farnesyl Diphosphate Synthase"/>
    <property type="match status" value="1"/>
</dbReference>
<proteinExistence type="inferred from homology"/>
<dbReference type="GO" id="GO:0004337">
    <property type="term" value="F:(2E,6E)-farnesyl diphosphate synthase activity"/>
    <property type="evidence" value="ECO:0007669"/>
    <property type="project" value="TreeGrafter"/>
</dbReference>
<dbReference type="CDD" id="cd00685">
    <property type="entry name" value="Trans_IPPS_HT"/>
    <property type="match status" value="1"/>
</dbReference>
<evidence type="ECO:0000256" key="7">
    <source>
        <dbReference type="RuleBase" id="RU004466"/>
    </source>
</evidence>
<dbReference type="GO" id="GO:0005737">
    <property type="term" value="C:cytoplasm"/>
    <property type="evidence" value="ECO:0007669"/>
    <property type="project" value="TreeGrafter"/>
</dbReference>
<evidence type="ECO:0000256" key="1">
    <source>
        <dbReference type="ARBA" id="ARBA00001946"/>
    </source>
</evidence>
<gene>
    <name evidence="8" type="ORF">RI129_001992</name>
</gene>
<dbReference type="Pfam" id="PF00348">
    <property type="entry name" value="polyprenyl_synt"/>
    <property type="match status" value="1"/>
</dbReference>
<evidence type="ECO:0000256" key="3">
    <source>
        <dbReference type="ARBA" id="ARBA00022723"/>
    </source>
</evidence>
<comment type="caution">
    <text evidence="8">The sequence shown here is derived from an EMBL/GenBank/DDBJ whole genome shotgun (WGS) entry which is preliminary data.</text>
</comment>
<evidence type="ECO:0000313" key="8">
    <source>
        <dbReference type="EMBL" id="KAK5650963.1"/>
    </source>
</evidence>
<dbReference type="PROSITE" id="PS00723">
    <property type="entry name" value="POLYPRENYL_SYNTHASE_1"/>
    <property type="match status" value="1"/>
</dbReference>
<keyword evidence="4" id="KW-0460">Magnesium</keyword>
<keyword evidence="2 7" id="KW-0808">Transferase</keyword>
<name>A0AAN7ZY49_9COLE</name>
<dbReference type="EMBL" id="JAVRBK010000001">
    <property type="protein sequence ID" value="KAK5650963.1"/>
    <property type="molecule type" value="Genomic_DNA"/>
</dbReference>
<comment type="pathway">
    <text evidence="5">Pheromone biosynthesis.</text>
</comment>
<dbReference type="GO" id="GO:0004161">
    <property type="term" value="F:dimethylallyltranstransferase activity"/>
    <property type="evidence" value="ECO:0007669"/>
    <property type="project" value="TreeGrafter"/>
</dbReference>
<evidence type="ECO:0000313" key="9">
    <source>
        <dbReference type="Proteomes" id="UP001329430"/>
    </source>
</evidence>
<dbReference type="SFLD" id="SFLDS00005">
    <property type="entry name" value="Isoprenoid_Synthase_Type_I"/>
    <property type="match status" value="1"/>
</dbReference>
<dbReference type="SUPFAM" id="SSF48576">
    <property type="entry name" value="Terpenoid synthases"/>
    <property type="match status" value="1"/>
</dbReference>
<dbReference type="InterPro" id="IPR000092">
    <property type="entry name" value="Polyprenyl_synt"/>
</dbReference>
<dbReference type="InterPro" id="IPR033749">
    <property type="entry name" value="Polyprenyl_synt_CS"/>
</dbReference>
<dbReference type="InterPro" id="IPR008949">
    <property type="entry name" value="Isoprenoid_synthase_dom_sf"/>
</dbReference>
<dbReference type="GO" id="GO:0045337">
    <property type="term" value="P:farnesyl diphosphate biosynthetic process"/>
    <property type="evidence" value="ECO:0007669"/>
    <property type="project" value="TreeGrafter"/>
</dbReference>
<dbReference type="GO" id="GO:0046872">
    <property type="term" value="F:metal ion binding"/>
    <property type="evidence" value="ECO:0007669"/>
    <property type="project" value="UniProtKB-KW"/>
</dbReference>
<dbReference type="GO" id="GO:0042811">
    <property type="term" value="P:pheromone biosynthetic process"/>
    <property type="evidence" value="ECO:0007669"/>
    <property type="project" value="UniProtKB-ARBA"/>
</dbReference>
<dbReference type="PANTHER" id="PTHR11525">
    <property type="entry name" value="FARNESYL-PYROPHOSPHATE SYNTHETASE"/>
    <property type="match status" value="1"/>
</dbReference>
<comment type="cofactor">
    <cofactor evidence="1">
        <name>Mg(2+)</name>
        <dbReference type="ChEBI" id="CHEBI:18420"/>
    </cofactor>
</comment>
<dbReference type="AlphaFoldDB" id="A0AAN7ZY49"/>
<reference evidence="8 9" key="1">
    <citation type="journal article" date="2024" name="Insects">
        <title>An Improved Chromosome-Level Genome Assembly of the Firefly Pyrocoelia pectoralis.</title>
        <authorList>
            <person name="Fu X."/>
            <person name="Meyer-Rochow V.B."/>
            <person name="Ballantyne L."/>
            <person name="Zhu X."/>
        </authorList>
    </citation>
    <scope>NUCLEOTIDE SEQUENCE [LARGE SCALE GENOMIC DNA]</scope>
    <source>
        <strain evidence="8">XCY_ONT2</strain>
    </source>
</reference>
<keyword evidence="9" id="KW-1185">Reference proteome</keyword>
<protein>
    <recommendedName>
        <fullName evidence="6">Farnesyl pyrophosphate synthase</fullName>
    </recommendedName>
</protein>
<comment type="similarity">
    <text evidence="7">Belongs to the FPP/GGPP synthase family.</text>
</comment>
<dbReference type="Proteomes" id="UP001329430">
    <property type="component" value="Chromosome 1"/>
</dbReference>
<evidence type="ECO:0000256" key="4">
    <source>
        <dbReference type="ARBA" id="ARBA00022842"/>
    </source>
</evidence>
<evidence type="ECO:0000256" key="5">
    <source>
        <dbReference type="ARBA" id="ARBA00033740"/>
    </source>
</evidence>